<accession>A0A1H1NL24</accession>
<protein>
    <submittedName>
        <fullName evidence="2">Uncharacterized protein</fullName>
    </submittedName>
</protein>
<feature type="signal peptide" evidence="1">
    <location>
        <begin position="1"/>
        <end position="23"/>
    </location>
</feature>
<dbReference type="Proteomes" id="UP000198858">
    <property type="component" value="Chromosome I"/>
</dbReference>
<evidence type="ECO:0000256" key="1">
    <source>
        <dbReference type="SAM" id="SignalP"/>
    </source>
</evidence>
<keyword evidence="3" id="KW-1185">Reference proteome</keyword>
<reference evidence="2 3" key="1">
    <citation type="submission" date="2016-10" db="EMBL/GenBank/DDBJ databases">
        <authorList>
            <person name="Varghese N."/>
            <person name="Submissions S."/>
        </authorList>
    </citation>
    <scope>NUCLEOTIDE SEQUENCE [LARGE SCALE GENOMIC DNA]</scope>
    <source>
        <strain evidence="2 3">Mar_2010_102</strain>
    </source>
</reference>
<evidence type="ECO:0000313" key="3">
    <source>
        <dbReference type="Proteomes" id="UP000198858"/>
    </source>
</evidence>
<organism evidence="2 3">
    <name type="scientific">Christiangramia echinicola</name>
    <dbReference type="NCBI Taxonomy" id="279359"/>
    <lineage>
        <taxon>Bacteria</taxon>
        <taxon>Pseudomonadati</taxon>
        <taxon>Bacteroidota</taxon>
        <taxon>Flavobacteriia</taxon>
        <taxon>Flavobacteriales</taxon>
        <taxon>Flavobacteriaceae</taxon>
        <taxon>Christiangramia</taxon>
    </lineage>
</organism>
<dbReference type="EMBL" id="LT629745">
    <property type="protein sequence ID" value="SDR99741.1"/>
    <property type="molecule type" value="Genomic_DNA"/>
</dbReference>
<evidence type="ECO:0000313" key="2">
    <source>
        <dbReference type="EMBL" id="SDR99741.1"/>
    </source>
</evidence>
<name>A0A1H1NL24_9FLAO</name>
<feature type="chain" id="PRO_5009255615" evidence="1">
    <location>
        <begin position="24"/>
        <end position="168"/>
    </location>
</feature>
<proteinExistence type="predicted"/>
<keyword evidence="1" id="KW-0732">Signal</keyword>
<dbReference type="STRING" id="1250231.SAMN04488552_1772"/>
<sequence length="168" mass="19360">MKQKILLLLVLIPFLGFSQNTDCACCTPQHAQFDFWVGDWEVFNENGDRIGENLVEKLEDNCILNENWKGAKGSTGKSYNYYDPSDDTWNQLWISNSGTILKLKGNASKDKMTLKSELTKGKKGDFYNQITWIKNEDDSVTQLWEVYDPQGNLLNEAFKGIYRKKRSN</sequence>
<dbReference type="AlphaFoldDB" id="A0A1H1NL24"/>
<gene>
    <name evidence="2" type="ORF">SAMN04488552_1772</name>
</gene>
<dbReference type="RefSeq" id="WP_089662078.1">
    <property type="nucleotide sequence ID" value="NZ_LT629745.1"/>
</dbReference>